<dbReference type="STRING" id="331648.BST97_06130"/>
<organism evidence="5 6">
    <name type="scientific">Nonlabens spongiae</name>
    <dbReference type="NCBI Taxonomy" id="331648"/>
    <lineage>
        <taxon>Bacteria</taxon>
        <taxon>Pseudomonadati</taxon>
        <taxon>Bacteroidota</taxon>
        <taxon>Flavobacteriia</taxon>
        <taxon>Flavobacteriales</taxon>
        <taxon>Flavobacteriaceae</taxon>
        <taxon>Nonlabens</taxon>
    </lineage>
</organism>
<dbReference type="CDD" id="cd02012">
    <property type="entry name" value="TPP_TK"/>
    <property type="match status" value="1"/>
</dbReference>
<evidence type="ECO:0000313" key="6">
    <source>
        <dbReference type="Proteomes" id="UP000193431"/>
    </source>
</evidence>
<dbReference type="Gene3D" id="3.40.50.970">
    <property type="match status" value="1"/>
</dbReference>
<evidence type="ECO:0000256" key="3">
    <source>
        <dbReference type="ARBA" id="ARBA00023052"/>
    </source>
</evidence>
<evidence type="ECO:0000259" key="4">
    <source>
        <dbReference type="Pfam" id="PF00456"/>
    </source>
</evidence>
<evidence type="ECO:0000256" key="2">
    <source>
        <dbReference type="ARBA" id="ARBA00007131"/>
    </source>
</evidence>
<dbReference type="AlphaFoldDB" id="A0A1W6MJ09"/>
<proteinExistence type="inferred from homology"/>
<dbReference type="Proteomes" id="UP000193431">
    <property type="component" value="Chromosome"/>
</dbReference>
<feature type="domain" description="Transketolase N-terminal" evidence="4">
    <location>
        <begin position="8"/>
        <end position="269"/>
    </location>
</feature>
<dbReference type="PANTHER" id="PTHR47514:SF1">
    <property type="entry name" value="TRANSKETOLASE N-TERMINAL SECTION-RELATED"/>
    <property type="match status" value="1"/>
</dbReference>
<dbReference type="InterPro" id="IPR029061">
    <property type="entry name" value="THDP-binding"/>
</dbReference>
<sequence length="281" mass="30884">MADIQQLKDMVTQVRRDIVRQVHAVNSGHPGGSLGCAEFLVTLYCEFMDHDPSFNMDGKNEDLFFLSNGHISPVIYSVLARNGYFPVEELATFRKLDSRLQGHPTTHEGLPGIRIASGSLGQGMSVAIGAALAKKLNDDDKTIFSLHGDGELQEGQIWESVMYAAANNVDNLICTIDVNGQQIDGSTDQVLDLGNLQAKFEAFGWNVLRIKDGNNVEAIIEGMREAISLSRKRKPICILLHTEMGNGVDFMMGSHKWHGVAPNDEQLEEALAQNPETLGDY</sequence>
<name>A0A1W6MJ09_9FLAO</name>
<comment type="cofactor">
    <cofactor evidence="1">
        <name>thiamine diphosphate</name>
        <dbReference type="ChEBI" id="CHEBI:58937"/>
    </cofactor>
</comment>
<keyword evidence="6" id="KW-1185">Reference proteome</keyword>
<comment type="similarity">
    <text evidence="2">Belongs to the transketolase family.</text>
</comment>
<dbReference type="InterPro" id="IPR005474">
    <property type="entry name" value="Transketolase_N"/>
</dbReference>
<dbReference type="EMBL" id="CP019344">
    <property type="protein sequence ID" value="ARN77604.1"/>
    <property type="molecule type" value="Genomic_DNA"/>
</dbReference>
<keyword evidence="3" id="KW-0786">Thiamine pyrophosphate</keyword>
<accession>A0A1W6MJ09</accession>
<protein>
    <submittedName>
        <fullName evidence="5">Transketolase</fullName>
    </submittedName>
</protein>
<dbReference type="OrthoDB" id="8732661at2"/>
<dbReference type="RefSeq" id="WP_085766404.1">
    <property type="nucleotide sequence ID" value="NZ_CP019344.1"/>
</dbReference>
<gene>
    <name evidence="5" type="ORF">BST97_06130</name>
</gene>
<dbReference type="Pfam" id="PF00456">
    <property type="entry name" value="Transketolase_N"/>
    <property type="match status" value="1"/>
</dbReference>
<evidence type="ECO:0000256" key="1">
    <source>
        <dbReference type="ARBA" id="ARBA00001964"/>
    </source>
</evidence>
<reference evidence="5 6" key="1">
    <citation type="submission" date="2016-11" db="EMBL/GenBank/DDBJ databases">
        <title>Trade-off between light-utilization and light-protection in marine flavobacteria.</title>
        <authorList>
            <person name="Kumagai Y."/>
        </authorList>
    </citation>
    <scope>NUCLEOTIDE SEQUENCE [LARGE SCALE GENOMIC DNA]</scope>
    <source>
        <strain evidence="5 6">JCM 13191</strain>
    </source>
</reference>
<dbReference type="PANTHER" id="PTHR47514">
    <property type="entry name" value="TRANSKETOLASE N-TERMINAL SECTION-RELATED"/>
    <property type="match status" value="1"/>
</dbReference>
<dbReference type="SUPFAM" id="SSF52518">
    <property type="entry name" value="Thiamin diphosphate-binding fold (THDP-binding)"/>
    <property type="match status" value="1"/>
</dbReference>
<evidence type="ECO:0000313" key="5">
    <source>
        <dbReference type="EMBL" id="ARN77604.1"/>
    </source>
</evidence>